<evidence type="ECO:0000313" key="3">
    <source>
        <dbReference type="Proteomes" id="UP001596333"/>
    </source>
</evidence>
<protein>
    <recommendedName>
        <fullName evidence="4">LPXTG cell wall anchor domain-containing protein</fullName>
    </recommendedName>
</protein>
<accession>A0ABD5URD3</accession>
<sequence length="45" mass="4818">MTTIDINGLTKHNGDVEFTMGSGLFLAGTAVGVVYAYVRARRRSA</sequence>
<proteinExistence type="predicted"/>
<dbReference type="EMBL" id="JBHSXI010000025">
    <property type="protein sequence ID" value="MFC6890706.1"/>
    <property type="molecule type" value="Genomic_DNA"/>
</dbReference>
<feature type="transmembrane region" description="Helical" evidence="1">
    <location>
        <begin position="20"/>
        <end position="38"/>
    </location>
</feature>
<evidence type="ECO:0008006" key="4">
    <source>
        <dbReference type="Google" id="ProtNLM"/>
    </source>
</evidence>
<dbReference type="RefSeq" id="WP_379770991.1">
    <property type="nucleotide sequence ID" value="NZ_JBHSXI010000025.1"/>
</dbReference>
<dbReference type="Proteomes" id="UP001596333">
    <property type="component" value="Unassembled WGS sequence"/>
</dbReference>
<dbReference type="AlphaFoldDB" id="A0ABD5URD3"/>
<evidence type="ECO:0000256" key="1">
    <source>
        <dbReference type="SAM" id="Phobius"/>
    </source>
</evidence>
<comment type="caution">
    <text evidence="2">The sequence shown here is derived from an EMBL/GenBank/DDBJ whole genome shotgun (WGS) entry which is preliminary data.</text>
</comment>
<gene>
    <name evidence="2" type="ORF">ACFQEY_17100</name>
</gene>
<keyword evidence="3" id="KW-1185">Reference proteome</keyword>
<name>A0ABD5URD3_9EURY</name>
<reference evidence="2 3" key="1">
    <citation type="journal article" date="2019" name="Int. J. Syst. Evol. Microbiol.">
        <title>The Global Catalogue of Microorganisms (GCM) 10K type strain sequencing project: providing services to taxonomists for standard genome sequencing and annotation.</title>
        <authorList>
            <consortium name="The Broad Institute Genomics Platform"/>
            <consortium name="The Broad Institute Genome Sequencing Center for Infectious Disease"/>
            <person name="Wu L."/>
            <person name="Ma J."/>
        </authorList>
    </citation>
    <scope>NUCLEOTIDE SEQUENCE [LARGE SCALE GENOMIC DNA]</scope>
    <source>
        <strain evidence="2 3">Y73</strain>
    </source>
</reference>
<keyword evidence="1" id="KW-0812">Transmembrane</keyword>
<evidence type="ECO:0000313" key="2">
    <source>
        <dbReference type="EMBL" id="MFC6890706.1"/>
    </source>
</evidence>
<keyword evidence="1" id="KW-0472">Membrane</keyword>
<organism evidence="2 3">
    <name type="scientific">Halorubrum trueperi</name>
    <dbReference type="NCBI Taxonomy" id="2004704"/>
    <lineage>
        <taxon>Archaea</taxon>
        <taxon>Methanobacteriati</taxon>
        <taxon>Methanobacteriota</taxon>
        <taxon>Stenosarchaea group</taxon>
        <taxon>Halobacteria</taxon>
        <taxon>Halobacteriales</taxon>
        <taxon>Haloferacaceae</taxon>
        <taxon>Halorubrum</taxon>
    </lineage>
</organism>
<keyword evidence="1" id="KW-1133">Transmembrane helix</keyword>